<evidence type="ECO:0000313" key="1">
    <source>
        <dbReference type="EMBL" id="KAF9471905.1"/>
    </source>
</evidence>
<dbReference type="EMBL" id="MU155606">
    <property type="protein sequence ID" value="KAF9471905.1"/>
    <property type="molecule type" value="Genomic_DNA"/>
</dbReference>
<dbReference type="AlphaFoldDB" id="A0A9P5YQL8"/>
<gene>
    <name evidence="1" type="ORF">BDN70DRAFT_520649</name>
</gene>
<reference evidence="1" key="1">
    <citation type="submission" date="2020-11" db="EMBL/GenBank/DDBJ databases">
        <authorList>
            <consortium name="DOE Joint Genome Institute"/>
            <person name="Ahrendt S."/>
            <person name="Riley R."/>
            <person name="Andreopoulos W."/>
            <person name="Labutti K."/>
            <person name="Pangilinan J."/>
            <person name="Ruiz-Duenas F.J."/>
            <person name="Barrasa J.M."/>
            <person name="Sanchez-Garcia M."/>
            <person name="Camarero S."/>
            <person name="Miyauchi S."/>
            <person name="Serrano A."/>
            <person name="Linde D."/>
            <person name="Babiker R."/>
            <person name="Drula E."/>
            <person name="Ayuso-Fernandez I."/>
            <person name="Pacheco R."/>
            <person name="Padilla G."/>
            <person name="Ferreira P."/>
            <person name="Barriuso J."/>
            <person name="Kellner H."/>
            <person name="Castanera R."/>
            <person name="Alfaro M."/>
            <person name="Ramirez L."/>
            <person name="Pisabarro A.G."/>
            <person name="Kuo A."/>
            <person name="Tritt A."/>
            <person name="Lipzen A."/>
            <person name="He G."/>
            <person name="Yan M."/>
            <person name="Ng V."/>
            <person name="Cullen D."/>
            <person name="Martin F."/>
            <person name="Rosso M.-N."/>
            <person name="Henrissat B."/>
            <person name="Hibbett D."/>
            <person name="Martinez A.T."/>
            <person name="Grigoriev I.V."/>
        </authorList>
    </citation>
    <scope>NUCLEOTIDE SEQUENCE</scope>
    <source>
        <strain evidence="1">CIRM-BRFM 674</strain>
    </source>
</reference>
<keyword evidence="2" id="KW-1185">Reference proteome</keyword>
<organism evidence="1 2">
    <name type="scientific">Pholiota conissans</name>
    <dbReference type="NCBI Taxonomy" id="109636"/>
    <lineage>
        <taxon>Eukaryota</taxon>
        <taxon>Fungi</taxon>
        <taxon>Dikarya</taxon>
        <taxon>Basidiomycota</taxon>
        <taxon>Agaricomycotina</taxon>
        <taxon>Agaricomycetes</taxon>
        <taxon>Agaricomycetidae</taxon>
        <taxon>Agaricales</taxon>
        <taxon>Agaricineae</taxon>
        <taxon>Strophariaceae</taxon>
        <taxon>Pholiota</taxon>
    </lineage>
</organism>
<evidence type="ECO:0000313" key="2">
    <source>
        <dbReference type="Proteomes" id="UP000807469"/>
    </source>
</evidence>
<dbReference type="Proteomes" id="UP000807469">
    <property type="component" value="Unassembled WGS sequence"/>
</dbReference>
<sequence>MVLHTIFTTLSELDGISEALKLGWLGTEVPILSLNSLLLETRRPRVTSSAYSFTSPWEGYHTATPTFLAFFLDSAHRKHSLCCANLRVPLSTDLITPPPHTEKAACVLHVPWDLSLSSLHAHTERGVRLFSPMFFESTAPLLFSTISIQTSIR</sequence>
<comment type="caution">
    <text evidence="1">The sequence shown here is derived from an EMBL/GenBank/DDBJ whole genome shotgun (WGS) entry which is preliminary data.</text>
</comment>
<protein>
    <submittedName>
        <fullName evidence="1">Uncharacterized protein</fullName>
    </submittedName>
</protein>
<accession>A0A9P5YQL8</accession>
<proteinExistence type="predicted"/>
<name>A0A9P5YQL8_9AGAR</name>